<dbReference type="Gene3D" id="3.30.530.20">
    <property type="match status" value="1"/>
</dbReference>
<organism evidence="1 2">
    <name type="scientific">Paragonimus westermani</name>
    <dbReference type="NCBI Taxonomy" id="34504"/>
    <lineage>
        <taxon>Eukaryota</taxon>
        <taxon>Metazoa</taxon>
        <taxon>Spiralia</taxon>
        <taxon>Lophotrochozoa</taxon>
        <taxon>Platyhelminthes</taxon>
        <taxon>Trematoda</taxon>
        <taxon>Digenea</taxon>
        <taxon>Plagiorchiida</taxon>
        <taxon>Troglotremata</taxon>
        <taxon>Troglotrematidae</taxon>
        <taxon>Paragonimus</taxon>
    </lineage>
</organism>
<evidence type="ECO:0000313" key="1">
    <source>
        <dbReference type="EMBL" id="KAA3673338.1"/>
    </source>
</evidence>
<dbReference type="AlphaFoldDB" id="A0A5J4NDM9"/>
<sequence length="183" mass="21180">MRRWQEKQPQFGHTMKVLLAVLVLFVALLSRLTVRLDGNLGEKTVVIALPANQCYQRITDLSTYPRWMVSVKSTEASQNAGIPKVGHRFVITMDWGFLGTMSYDAFVIKADGHQTYVFDVDNWLGLRVDAYIIPTGHNKCKLRLKITSRVKNILQKWFIHPFARLYYTNWLTHSLLAFQLTYS</sequence>
<dbReference type="EMBL" id="QNGE01004004">
    <property type="protein sequence ID" value="KAA3673338.1"/>
    <property type="molecule type" value="Genomic_DNA"/>
</dbReference>
<dbReference type="Proteomes" id="UP000324629">
    <property type="component" value="Unassembled WGS sequence"/>
</dbReference>
<evidence type="ECO:0008006" key="3">
    <source>
        <dbReference type="Google" id="ProtNLM"/>
    </source>
</evidence>
<keyword evidence="2" id="KW-1185">Reference proteome</keyword>
<evidence type="ECO:0000313" key="2">
    <source>
        <dbReference type="Proteomes" id="UP000324629"/>
    </source>
</evidence>
<dbReference type="CDD" id="cd07812">
    <property type="entry name" value="SRPBCC"/>
    <property type="match status" value="1"/>
</dbReference>
<name>A0A5J4NDM9_9TREM</name>
<gene>
    <name evidence="1" type="ORF">DEA37_0006827</name>
</gene>
<accession>A0A5J4NDM9</accession>
<comment type="caution">
    <text evidence="1">The sequence shown here is derived from an EMBL/GenBank/DDBJ whole genome shotgun (WGS) entry which is preliminary data.</text>
</comment>
<dbReference type="InterPro" id="IPR023393">
    <property type="entry name" value="START-like_dom_sf"/>
</dbReference>
<dbReference type="SUPFAM" id="SSF55961">
    <property type="entry name" value="Bet v1-like"/>
    <property type="match status" value="1"/>
</dbReference>
<protein>
    <recommendedName>
        <fullName evidence="3">Polyketide cyclase / dehydrase and lipid transport</fullName>
    </recommendedName>
</protein>
<proteinExistence type="predicted"/>
<reference evidence="1 2" key="1">
    <citation type="journal article" date="2019" name="Gigascience">
        <title>Whole-genome sequence of the oriental lung fluke Paragonimus westermani.</title>
        <authorList>
            <person name="Oey H."/>
            <person name="Zakrzewski M."/>
            <person name="Narain K."/>
            <person name="Devi K.R."/>
            <person name="Agatsuma T."/>
            <person name="Nawaratna S."/>
            <person name="Gobert G.N."/>
            <person name="Jones M.K."/>
            <person name="Ragan M.A."/>
            <person name="McManus D.P."/>
            <person name="Krause L."/>
        </authorList>
    </citation>
    <scope>NUCLEOTIDE SEQUENCE [LARGE SCALE GENOMIC DNA]</scope>
    <source>
        <strain evidence="1 2">IND2009</strain>
    </source>
</reference>